<evidence type="ECO:0000313" key="2">
    <source>
        <dbReference type="Proteomes" id="UP001208689"/>
    </source>
</evidence>
<proteinExistence type="predicted"/>
<dbReference type="EMBL" id="CP104013">
    <property type="protein sequence ID" value="UYP47655.1"/>
    <property type="molecule type" value="Genomic_DNA"/>
</dbReference>
<evidence type="ECO:0000313" key="1">
    <source>
        <dbReference type="EMBL" id="UYP47655.1"/>
    </source>
</evidence>
<protein>
    <submittedName>
        <fullName evidence="1">Uncharacterized protein</fullName>
    </submittedName>
</protein>
<keyword evidence="2" id="KW-1185">Reference proteome</keyword>
<organism evidence="1 2">
    <name type="scientific">Candidatus Lokiarchaeum ossiferum</name>
    <dbReference type="NCBI Taxonomy" id="2951803"/>
    <lineage>
        <taxon>Archaea</taxon>
        <taxon>Promethearchaeati</taxon>
        <taxon>Promethearchaeota</taxon>
        <taxon>Promethearchaeia</taxon>
        <taxon>Promethearchaeales</taxon>
        <taxon>Promethearchaeaceae</taxon>
        <taxon>Candidatus Lokiarchaeum</taxon>
    </lineage>
</organism>
<sequence length="82" mass="9686">MNSNDKKKLLKLIQNVYFYAIYANYPLLKNLFNYIIHIVIKLLSFNEIDKISCEMLENFVSIEKQKPPHALPSNLDKENNEL</sequence>
<gene>
    <name evidence="1" type="ORF">NEF87_003940</name>
</gene>
<dbReference type="Proteomes" id="UP001208689">
    <property type="component" value="Chromosome"/>
</dbReference>
<accession>A0ABY6HVX0</accession>
<reference evidence="1" key="1">
    <citation type="submission" date="2022-09" db="EMBL/GenBank/DDBJ databases">
        <title>Actin cytoskeleton and complex cell architecture in an #Asgard archaeon.</title>
        <authorList>
            <person name="Ponce Toledo R.I."/>
            <person name="Schleper C."/>
            <person name="Rodrigues Oliveira T."/>
            <person name="Wollweber F."/>
            <person name="Xu J."/>
            <person name="Rittmann S."/>
            <person name="Klingl A."/>
            <person name="Pilhofer M."/>
        </authorList>
    </citation>
    <scope>NUCLEOTIDE SEQUENCE</scope>
    <source>
        <strain evidence="1">B-35</strain>
    </source>
</reference>
<name>A0ABY6HVX0_9ARCH</name>